<dbReference type="PROSITE" id="PS00122">
    <property type="entry name" value="CARBOXYLESTERASE_B_1"/>
    <property type="match status" value="1"/>
</dbReference>
<reference evidence="6" key="1">
    <citation type="journal article" date="2008" name="Nat. Genet.">
        <title>The Pristionchus pacificus genome provides a unique perspective on nematode lifestyle and parasitism.</title>
        <authorList>
            <person name="Dieterich C."/>
            <person name="Clifton S.W."/>
            <person name="Schuster L.N."/>
            <person name="Chinwalla A."/>
            <person name="Delehaunty K."/>
            <person name="Dinkelacker I."/>
            <person name="Fulton L."/>
            <person name="Fulton R."/>
            <person name="Godfrey J."/>
            <person name="Minx P."/>
            <person name="Mitreva M."/>
            <person name="Roeseler W."/>
            <person name="Tian H."/>
            <person name="Witte H."/>
            <person name="Yang S.P."/>
            <person name="Wilson R.K."/>
            <person name="Sommer R.J."/>
        </authorList>
    </citation>
    <scope>NUCLEOTIDE SEQUENCE [LARGE SCALE GENOMIC DNA]</scope>
    <source>
        <strain evidence="6">PS312</strain>
    </source>
</reference>
<evidence type="ECO:0000313" key="6">
    <source>
        <dbReference type="Proteomes" id="UP000005239"/>
    </source>
</evidence>
<dbReference type="Pfam" id="PF00135">
    <property type="entry name" value="COesterase"/>
    <property type="match status" value="1"/>
</dbReference>
<evidence type="ECO:0000313" key="5">
    <source>
        <dbReference type="EnsemblMetazoa" id="PPA25673.1"/>
    </source>
</evidence>
<dbReference type="EnsemblMetazoa" id="PPA25673.1">
    <property type="protein sequence ID" value="PPA25673.1"/>
    <property type="gene ID" value="WBGene00115227"/>
</dbReference>
<keyword evidence="3 4" id="KW-0378">Hydrolase</keyword>
<gene>
    <name evidence="5" type="primary">WBGene00115227</name>
</gene>
<protein>
    <recommendedName>
        <fullName evidence="4">Carboxylic ester hydrolase</fullName>
        <ecNumber evidence="4">3.1.1.-</ecNumber>
    </recommendedName>
</protein>
<evidence type="ECO:0000256" key="2">
    <source>
        <dbReference type="ARBA" id="ARBA00022487"/>
    </source>
</evidence>
<accession>A0A8R1YK78</accession>
<evidence type="ECO:0000256" key="3">
    <source>
        <dbReference type="ARBA" id="ARBA00022801"/>
    </source>
</evidence>
<dbReference type="InterPro" id="IPR019826">
    <property type="entry name" value="Carboxylesterase_B_AS"/>
</dbReference>
<dbReference type="InterPro" id="IPR029058">
    <property type="entry name" value="AB_hydrolase_fold"/>
</dbReference>
<dbReference type="Proteomes" id="UP000005239">
    <property type="component" value="Unassembled WGS sequence"/>
</dbReference>
<organism evidence="5 6">
    <name type="scientific">Pristionchus pacificus</name>
    <name type="common">Parasitic nematode worm</name>
    <dbReference type="NCBI Taxonomy" id="54126"/>
    <lineage>
        <taxon>Eukaryota</taxon>
        <taxon>Metazoa</taxon>
        <taxon>Ecdysozoa</taxon>
        <taxon>Nematoda</taxon>
        <taxon>Chromadorea</taxon>
        <taxon>Rhabditida</taxon>
        <taxon>Rhabditina</taxon>
        <taxon>Diplogasteromorpha</taxon>
        <taxon>Diplogasteroidea</taxon>
        <taxon>Neodiplogasteridae</taxon>
        <taxon>Pristionchus</taxon>
    </lineage>
</organism>
<sequence>MFTALKSRANMCYSVFKITFGFLQNEGFFNESSSIGVLIPSSDDRFLKCASRSFTHCQQQKRTQSDHFDSRNCLMKILLVLLIFPIASSLSNFPIVQTSYGSVRGYEYRTKSGFVGEIFKKIPFAAPPTSARRWTKPEPPEPWNHTIDGTFFGPGCAQVRSSWKGYVTGLSEDCLTLNVYTSRECRLSNSTCPVVVYVHGGSALFSGALMFPDEVLATNYARQGVILITIAYRVGVFGVMALGDENALPANLAMHDIVQSLRFVRQEIHAFGGDTDKVTLMGHSTGATIVVALVFSPNVNKAGETPLFSRAIAMSSTMNLESEEKQVNRSHVLAAMLGCAGTAREIVDCLRPLSTDAIISAAQAVGGPDMFSPTHLSGITLAGELMPIHNMRDLRENQEEHMRSLGKASPTKLLLGSILKEFKMGRGVVDQELDRLNVGTNQALDVLGVRNKEECLMKYFNDLNAGAFNSVYDTLSQAFLMTTAWFASAQARTSAEDENEDWLSRVYPVYFTNFIKGVPLAPDWSPLDPDSMNYYSINKSISDGVVPRMKYGYHQHLNDYYQEMMKFDETVTNNKRVKVNTPIEYKNAVLLSENSSNFRDIVYYCSIICVISFTAFKMFDLLKRRRTHSRLNGPSLEKLFEQIDTMG</sequence>
<dbReference type="GO" id="GO:0052689">
    <property type="term" value="F:carboxylic ester hydrolase activity"/>
    <property type="evidence" value="ECO:0007669"/>
    <property type="project" value="UniProtKB-KW"/>
</dbReference>
<dbReference type="PANTHER" id="PTHR45580:SF6">
    <property type="entry name" value="CARBOXYLESTERASE TYPE B DOMAIN-CONTAINING PROTEIN"/>
    <property type="match status" value="1"/>
</dbReference>
<evidence type="ECO:0000256" key="1">
    <source>
        <dbReference type="ARBA" id="ARBA00005964"/>
    </source>
</evidence>
<keyword evidence="2" id="KW-0719">Serine esterase</keyword>
<reference evidence="5" key="2">
    <citation type="submission" date="2022-06" db="UniProtKB">
        <authorList>
            <consortium name="EnsemblMetazoa"/>
        </authorList>
    </citation>
    <scope>IDENTIFICATION</scope>
    <source>
        <strain evidence="5">PS312</strain>
    </source>
</reference>
<dbReference type="PANTHER" id="PTHR45580">
    <property type="entry name" value="PROTEIN CBG05369"/>
    <property type="match status" value="1"/>
</dbReference>
<accession>A0A2A6C0I5</accession>
<proteinExistence type="inferred from homology"/>
<dbReference type="Gene3D" id="3.40.50.1820">
    <property type="entry name" value="alpha/beta hydrolase"/>
    <property type="match status" value="1"/>
</dbReference>
<dbReference type="OrthoDB" id="6846267at2759"/>
<dbReference type="EC" id="3.1.1.-" evidence="4"/>
<keyword evidence="6" id="KW-1185">Reference proteome</keyword>
<dbReference type="AlphaFoldDB" id="A0A2A6C0I5"/>
<name>A0A2A6C0I5_PRIPA</name>
<comment type="similarity">
    <text evidence="1 4">Belongs to the type-B carboxylesterase/lipase family.</text>
</comment>
<evidence type="ECO:0000256" key="4">
    <source>
        <dbReference type="RuleBase" id="RU361235"/>
    </source>
</evidence>
<dbReference type="InterPro" id="IPR002018">
    <property type="entry name" value="CarbesteraseB"/>
</dbReference>
<dbReference type="SUPFAM" id="SSF53474">
    <property type="entry name" value="alpha/beta-Hydrolases"/>
    <property type="match status" value="1"/>
</dbReference>